<sequence length="76" mass="8289">MIREINQKINAINKKIGVNVTLPKDDRESLKKHTKINGSVAVALLSAGLIFNSKSILVLSALAGIGTYFTHRESKI</sequence>
<accession>A0A7G9S189</accession>
<gene>
    <name evidence="2" type="ORF">H9L01_04475</name>
</gene>
<dbReference type="EMBL" id="CP060715">
    <property type="protein sequence ID" value="QNN61614.1"/>
    <property type="molecule type" value="Genomic_DNA"/>
</dbReference>
<dbReference type="KEGG" id="eio:H9L01_04475"/>
<keyword evidence="1" id="KW-1133">Transmembrane helix</keyword>
<dbReference type="RefSeq" id="WP_187534813.1">
    <property type="nucleotide sequence ID" value="NZ_CBCSHU010000003.1"/>
</dbReference>
<keyword evidence="3" id="KW-1185">Reference proteome</keyword>
<evidence type="ECO:0000313" key="3">
    <source>
        <dbReference type="Proteomes" id="UP000515928"/>
    </source>
</evidence>
<dbReference type="Proteomes" id="UP000515928">
    <property type="component" value="Chromosome"/>
</dbReference>
<proteinExistence type="predicted"/>
<dbReference type="AlphaFoldDB" id="A0A7G9S189"/>
<feature type="transmembrane region" description="Helical" evidence="1">
    <location>
        <begin position="40"/>
        <end position="69"/>
    </location>
</feature>
<keyword evidence="1" id="KW-0812">Transmembrane</keyword>
<evidence type="ECO:0000256" key="1">
    <source>
        <dbReference type="SAM" id="Phobius"/>
    </source>
</evidence>
<keyword evidence="1" id="KW-0472">Membrane</keyword>
<reference evidence="2 3" key="1">
    <citation type="submission" date="2020-08" db="EMBL/GenBank/DDBJ databases">
        <title>Genome sequence of Erysipelothrix inopinata DSM 15511T.</title>
        <authorList>
            <person name="Hyun D.-W."/>
            <person name="Bae J.-W."/>
        </authorList>
    </citation>
    <scope>NUCLEOTIDE SEQUENCE [LARGE SCALE GENOMIC DNA]</scope>
    <source>
        <strain evidence="2 3">DSM 15511</strain>
    </source>
</reference>
<evidence type="ECO:0000313" key="2">
    <source>
        <dbReference type="EMBL" id="QNN61614.1"/>
    </source>
</evidence>
<name>A0A7G9S189_9FIRM</name>
<protein>
    <submittedName>
        <fullName evidence="2">Uncharacterized protein</fullName>
    </submittedName>
</protein>
<organism evidence="2 3">
    <name type="scientific">Erysipelothrix inopinata</name>
    <dbReference type="NCBI Taxonomy" id="225084"/>
    <lineage>
        <taxon>Bacteria</taxon>
        <taxon>Bacillati</taxon>
        <taxon>Bacillota</taxon>
        <taxon>Erysipelotrichia</taxon>
        <taxon>Erysipelotrichales</taxon>
        <taxon>Erysipelotrichaceae</taxon>
        <taxon>Erysipelothrix</taxon>
    </lineage>
</organism>